<evidence type="ECO:0000256" key="4">
    <source>
        <dbReference type="SAM" id="MobiDB-lite"/>
    </source>
</evidence>
<comment type="caution">
    <text evidence="6">The sequence shown here is derived from an EMBL/GenBank/DDBJ whole genome shotgun (WGS) entry which is preliminary data.</text>
</comment>
<feature type="compositionally biased region" description="Polar residues" evidence="4">
    <location>
        <begin position="1285"/>
        <end position="1303"/>
    </location>
</feature>
<feature type="region of interest" description="Disordered" evidence="4">
    <location>
        <begin position="1089"/>
        <end position="1392"/>
    </location>
</feature>
<organism evidence="6 7">
    <name type="scientific">Zoarces viviparus</name>
    <name type="common">Viviparous eelpout</name>
    <name type="synonym">Blennius viviparus</name>
    <dbReference type="NCBI Taxonomy" id="48416"/>
    <lineage>
        <taxon>Eukaryota</taxon>
        <taxon>Metazoa</taxon>
        <taxon>Chordata</taxon>
        <taxon>Craniata</taxon>
        <taxon>Vertebrata</taxon>
        <taxon>Euteleostomi</taxon>
        <taxon>Actinopterygii</taxon>
        <taxon>Neopterygii</taxon>
        <taxon>Teleostei</taxon>
        <taxon>Neoteleostei</taxon>
        <taxon>Acanthomorphata</taxon>
        <taxon>Eupercaria</taxon>
        <taxon>Perciformes</taxon>
        <taxon>Cottioidei</taxon>
        <taxon>Zoarcales</taxon>
        <taxon>Zoarcidae</taxon>
        <taxon>Zoarcinae</taxon>
        <taxon>Zoarces</taxon>
    </lineage>
</organism>
<feature type="region of interest" description="Disordered" evidence="4">
    <location>
        <begin position="331"/>
        <end position="379"/>
    </location>
</feature>
<keyword evidence="7" id="KW-1185">Reference proteome</keyword>
<feature type="compositionally biased region" description="Basic and acidic residues" evidence="4">
    <location>
        <begin position="711"/>
        <end position="725"/>
    </location>
</feature>
<feature type="compositionally biased region" description="Basic and acidic residues" evidence="4">
    <location>
        <begin position="846"/>
        <end position="855"/>
    </location>
</feature>
<feature type="region of interest" description="Disordered" evidence="4">
    <location>
        <begin position="1414"/>
        <end position="1435"/>
    </location>
</feature>
<feature type="compositionally biased region" description="Basic and acidic residues" evidence="4">
    <location>
        <begin position="770"/>
        <end position="783"/>
    </location>
</feature>
<feature type="compositionally biased region" description="Basic and acidic residues" evidence="4">
    <location>
        <begin position="413"/>
        <end position="423"/>
    </location>
</feature>
<feature type="compositionally biased region" description="Basic and acidic residues" evidence="4">
    <location>
        <begin position="1112"/>
        <end position="1121"/>
    </location>
</feature>
<feature type="compositionally biased region" description="Basic and acidic residues" evidence="4">
    <location>
        <begin position="999"/>
        <end position="1008"/>
    </location>
</feature>
<accession>A0AAW1FI86</accession>
<feature type="compositionally biased region" description="Low complexity" evidence="4">
    <location>
        <begin position="985"/>
        <end position="998"/>
    </location>
</feature>
<dbReference type="GO" id="GO:0007165">
    <property type="term" value="P:signal transduction"/>
    <property type="evidence" value="ECO:0007669"/>
    <property type="project" value="TreeGrafter"/>
</dbReference>
<dbReference type="EMBL" id="JBCEZU010000056">
    <property type="protein sequence ID" value="KAK9534632.1"/>
    <property type="molecule type" value="Genomic_DNA"/>
</dbReference>
<dbReference type="Gene3D" id="3.30.870.10">
    <property type="entry name" value="Endonuclease Chain A"/>
    <property type="match status" value="1"/>
</dbReference>
<feature type="compositionally biased region" description="Polar residues" evidence="4">
    <location>
        <begin position="514"/>
        <end position="544"/>
    </location>
</feature>
<feature type="compositionally biased region" description="Pro residues" evidence="4">
    <location>
        <begin position="1321"/>
        <end position="1330"/>
    </location>
</feature>
<feature type="domain" description="Scaffolding anchor of CK1" evidence="5">
    <location>
        <begin position="16"/>
        <end position="286"/>
    </location>
</feature>
<dbReference type="PANTHER" id="PTHR16181">
    <property type="entry name" value="PROTEIN FAM83A-RELATED"/>
    <property type="match status" value="1"/>
</dbReference>
<name>A0AAW1FI86_ZOAVI</name>
<evidence type="ECO:0000313" key="7">
    <source>
        <dbReference type="Proteomes" id="UP001488805"/>
    </source>
</evidence>
<dbReference type="PANTHER" id="PTHR16181:SF29">
    <property type="entry name" value="PROTEIN FAM83A-RELATED"/>
    <property type="match status" value="1"/>
</dbReference>
<feature type="compositionally biased region" description="Polar residues" evidence="4">
    <location>
        <begin position="568"/>
        <end position="583"/>
    </location>
</feature>
<feature type="compositionally biased region" description="Low complexity" evidence="4">
    <location>
        <begin position="613"/>
        <end position="666"/>
    </location>
</feature>
<dbReference type="InterPro" id="IPR050944">
    <property type="entry name" value="FAM83"/>
</dbReference>
<dbReference type="GO" id="GO:0019901">
    <property type="term" value="F:protein kinase binding"/>
    <property type="evidence" value="ECO:0007669"/>
    <property type="project" value="TreeGrafter"/>
</dbReference>
<gene>
    <name evidence="6" type="ORF">VZT92_007065</name>
</gene>
<feature type="compositionally biased region" description="Polar residues" evidence="4">
    <location>
        <begin position="1420"/>
        <end position="1435"/>
    </location>
</feature>
<protein>
    <recommendedName>
        <fullName evidence="5">Scaffolding anchor of CK1 domain-containing protein</fullName>
    </recommendedName>
</protein>
<evidence type="ECO:0000256" key="2">
    <source>
        <dbReference type="ARBA" id="ARBA00006937"/>
    </source>
</evidence>
<dbReference type="Pfam" id="PF07894">
    <property type="entry name" value="SACK1"/>
    <property type="match status" value="1"/>
</dbReference>
<dbReference type="InterPro" id="IPR012461">
    <property type="entry name" value="SACK1"/>
</dbReference>
<feature type="compositionally biased region" description="Basic and acidic residues" evidence="4">
    <location>
        <begin position="1209"/>
        <end position="1227"/>
    </location>
</feature>
<sequence length="1435" mass="156762">MALSQLQCLDDNHVNPRTHESKPEFLYCEDQRLALEAFLRDGREEFVKYLGAHGLRGFLSDPELETLAEAVEPYDPGSEVFFPENGEEDEPPLSLQYWPELSDTSVPQMDLCWLDNISYRGVTRTSVYTQPPLEGQVHIKEVVRKMIAQAQKVIAVVMDVFTDVDIFRDLLDAGFKRKVSVYILLERTTLPHFQSMCQRANMHAGHLKNLRVRCTDGAEFYTRSCTKVRGQMGHRFMFIDGDKAVSGSYSFTWMSSRLDKNLITVVTGQAVEAFDRLFCVLYATSSSVDLRQVATETEPEVEPVPQPVPVTISAEMARKLYSPKYAMLGLANPSPTPSAGPKGTENPQNSKNPETKKGRRKRASKEAIQEDPPIHPGLTNLEKACMMSYLPTWPEPDPPSDVIGFINIRDSRKPNQVHQRSEMFETSQAVRFSSPFSMPKESLPDVAKPRQVTAKHEETNKLQPAQDETKSEESVVDGAQPTQLNAVPADVKSKAEATGQKSPASGPKSDSDTTKTLNTENKQHSNTPTQQDARAPRQPSSKACTPNPGSPSHSTRPLPGPNADRAAETNSNTQRDASYSTQAPHLRPPTDSDTEPHAQTKTVPLCTDSHNAESPTANSHTSSSSTSVSSSSLSENSHVSTATSRTIGSSSPLSSSSIPPLTFSPTTPNPPLPSSSAASSPTLTPPIPKPRTVQLVFKGTSDGQKLAEFSVVRKPETSTGVHDEPAVVQTSPENVPEIVPELQSDSRGITGAQKDDDNKLAAPQQSGTSRETRTEEADGRHERAAMQLAAGNKAKSDVLITDAPKAESVNTREIIPTDVEPKTLTSTDCQLTRQIECEATVRTEIKAPERSEVPNEKSQSVSERKTYLARAHVPQRISYSELTPKDVDGSEIVDSLKAPTYIVFATHTAKHSADAKAAKHNTHGAFQEQIPKAQASTHTPARPLHSHVSDTHVPDFRSPSPSALPRTPTPDGFLPRTPTPDGFLPRTSTPDSRTSTPDSRTHTPDPRPPDFQTPTSDGFILPRTNSALSTASEEYYECNDSPFHEPVVDRAAFRNHGTTDDHVSFTPANTPNATTITWAATSRIADRSTSISETESLSGPASASSSASLKKKMGEDSLENGREEDESGERRTEGDYQATERRGSEDAKRTANHFKQGKEEEEENEAQALKRKRVLSQSAAGKPVDARVTTAELTNERTETWRLSTGDFQLKKSSSERTRPDKEKAAADRAALGPSGAERRDRPPSTGDTDGQKLLHTLKTPRGQQRDIRAPSPSRQSRPPRPLSINQALGPQSWGSRHLNQVESKVLPGSVQSADNTSSPRRPPSRPPSPATAGAVWLAAGREHDEVSRQPPAAQGRTRAGPAQNQHPPPKPEASQNQTASPREADWQEEEKAPFSFTFSKLYNLKGLREKISKLPAQSKADSSSSHVQGRKSSS</sequence>
<feature type="compositionally biased region" description="Basic and acidic residues" evidence="4">
    <location>
        <begin position="1383"/>
        <end position="1392"/>
    </location>
</feature>
<feature type="compositionally biased region" description="Polar residues" evidence="4">
    <location>
        <begin position="424"/>
        <end position="436"/>
    </location>
</feature>
<feature type="region of interest" description="Disordered" evidence="4">
    <location>
        <begin position="932"/>
        <end position="1022"/>
    </location>
</feature>
<feature type="compositionally biased region" description="Low complexity" evidence="4">
    <location>
        <begin position="1096"/>
        <end position="1108"/>
    </location>
</feature>
<evidence type="ECO:0000313" key="6">
    <source>
        <dbReference type="EMBL" id="KAK9534632.1"/>
    </source>
</evidence>
<proteinExistence type="inferred from homology"/>
<evidence type="ECO:0000256" key="1">
    <source>
        <dbReference type="ARBA" id="ARBA00004496"/>
    </source>
</evidence>
<feature type="compositionally biased region" description="Basic and acidic residues" evidence="4">
    <location>
        <begin position="1128"/>
        <end position="1149"/>
    </location>
</feature>
<keyword evidence="3" id="KW-0963">Cytoplasm</keyword>
<evidence type="ECO:0000256" key="3">
    <source>
        <dbReference type="ARBA" id="ARBA00022490"/>
    </source>
</evidence>
<comment type="similarity">
    <text evidence="2">Belongs to the FAM83 family.</text>
</comment>
<feature type="region of interest" description="Disordered" evidence="4">
    <location>
        <begin position="846"/>
        <end position="867"/>
    </location>
</feature>
<evidence type="ECO:0000259" key="5">
    <source>
        <dbReference type="Pfam" id="PF07894"/>
    </source>
</evidence>
<dbReference type="FunFam" id="3.30.870.10:FF:000004">
    <property type="entry name" value="protein FAM83H isoform X2"/>
    <property type="match status" value="1"/>
</dbReference>
<feature type="compositionally biased region" description="Basic and acidic residues" evidence="4">
    <location>
        <begin position="588"/>
        <end position="598"/>
    </location>
</feature>
<reference evidence="6 7" key="1">
    <citation type="journal article" date="2024" name="Genome Biol. Evol.">
        <title>Chromosome-level genome assembly of the viviparous eelpout Zoarces viviparus.</title>
        <authorList>
            <person name="Fuhrmann N."/>
            <person name="Brasseur M.V."/>
            <person name="Bakowski C.E."/>
            <person name="Podsiadlowski L."/>
            <person name="Prost S."/>
            <person name="Krehenwinkel H."/>
            <person name="Mayer C."/>
        </authorList>
    </citation>
    <scope>NUCLEOTIDE SEQUENCE [LARGE SCALE GENOMIC DNA]</scope>
    <source>
        <strain evidence="6">NO-MEL_2022_Ind0_liver</strain>
    </source>
</reference>
<dbReference type="SUPFAM" id="SSF56024">
    <property type="entry name" value="Phospholipase D/nuclease"/>
    <property type="match status" value="1"/>
</dbReference>
<dbReference type="GO" id="GO:0005737">
    <property type="term" value="C:cytoplasm"/>
    <property type="evidence" value="ECO:0007669"/>
    <property type="project" value="UniProtKB-SubCell"/>
</dbReference>
<dbReference type="Proteomes" id="UP001488805">
    <property type="component" value="Unassembled WGS sequence"/>
</dbReference>
<feature type="region of interest" description="Disordered" evidence="4">
    <location>
        <begin position="413"/>
        <end position="783"/>
    </location>
</feature>
<comment type="subcellular location">
    <subcellularLocation>
        <location evidence="1">Cytoplasm</location>
    </subcellularLocation>
</comment>